<proteinExistence type="predicted"/>
<gene>
    <name evidence="1" type="ORF">NT2_06_00350</name>
</gene>
<name>U2Y8L8_9SPHN</name>
<evidence type="ECO:0008006" key="3">
    <source>
        <dbReference type="Google" id="ProtNLM"/>
    </source>
</evidence>
<dbReference type="EMBL" id="BASZ01000006">
    <property type="protein sequence ID" value="GAD49596.1"/>
    <property type="molecule type" value="Genomic_DNA"/>
</dbReference>
<dbReference type="CDD" id="cd09627">
    <property type="entry name" value="DOMON_murB_like"/>
    <property type="match status" value="1"/>
</dbReference>
<dbReference type="Proteomes" id="UP000016568">
    <property type="component" value="Unassembled WGS sequence"/>
</dbReference>
<accession>U2Y8L8</accession>
<dbReference type="AlphaFoldDB" id="U2Y8L8"/>
<dbReference type="eggNOG" id="ENOG5032VVI">
    <property type="taxonomic scope" value="Bacteria"/>
</dbReference>
<comment type="caution">
    <text evidence="1">The sequence shown here is derived from an EMBL/GenBank/DDBJ whole genome shotgun (WGS) entry which is preliminary data.</text>
</comment>
<dbReference type="Gene3D" id="2.60.40.1190">
    <property type="match status" value="1"/>
</dbReference>
<sequence length="163" mass="18238">MAVLGINVTLVEDDNDRLLLRWRVDGGSALSLPAYSGSGRAEELWTTTCFEMFVQGDDRAYVEYNFSPSQRWAAYRFPTYRDGRSDEGLSDPPVIDHQQGDRFFVMTVKLPRPVDENLRIGLSAVIEEEGGVKSYWALAHPDGEPDFHDPACFIAALPAPVRS</sequence>
<reference evidence="1 2" key="1">
    <citation type="submission" date="2013-09" db="EMBL/GenBank/DDBJ databases">
        <title>Whole genome shotgun sequence of Novosphingobium tardaugens NBRC 16725.</title>
        <authorList>
            <person name="Isaki S."/>
            <person name="Hosoyama A."/>
            <person name="Tsuchikane K."/>
            <person name="Katsumata H."/>
            <person name="Ando Y."/>
            <person name="Yamazaki S."/>
            <person name="Fujita N."/>
        </authorList>
    </citation>
    <scope>NUCLEOTIDE SEQUENCE [LARGE SCALE GENOMIC DNA]</scope>
    <source>
        <strain evidence="1 2">NBRC 16725</strain>
    </source>
</reference>
<organism evidence="1 2">
    <name type="scientific">Caenibius tardaugens NBRC 16725</name>
    <dbReference type="NCBI Taxonomy" id="1219035"/>
    <lineage>
        <taxon>Bacteria</taxon>
        <taxon>Pseudomonadati</taxon>
        <taxon>Pseudomonadota</taxon>
        <taxon>Alphaproteobacteria</taxon>
        <taxon>Sphingomonadales</taxon>
        <taxon>Erythrobacteraceae</taxon>
        <taxon>Caenibius</taxon>
    </lineage>
</organism>
<evidence type="ECO:0000313" key="1">
    <source>
        <dbReference type="EMBL" id="GAD49596.1"/>
    </source>
</evidence>
<protein>
    <recommendedName>
        <fullName evidence="3">DOMON-like domain-containing protein</fullName>
    </recommendedName>
</protein>
<evidence type="ECO:0000313" key="2">
    <source>
        <dbReference type="Proteomes" id="UP000016568"/>
    </source>
</evidence>
<keyword evidence="2" id="KW-1185">Reference proteome</keyword>